<organism evidence="3 4">
    <name type="scientific">Pedobacter agri</name>
    <dbReference type="NCBI Taxonomy" id="454586"/>
    <lineage>
        <taxon>Bacteria</taxon>
        <taxon>Pseudomonadati</taxon>
        <taxon>Bacteroidota</taxon>
        <taxon>Sphingobacteriia</taxon>
        <taxon>Sphingobacteriales</taxon>
        <taxon>Sphingobacteriaceae</taxon>
        <taxon>Pedobacter</taxon>
    </lineage>
</organism>
<comment type="caution">
    <text evidence="3">The sequence shown here is derived from an EMBL/GenBank/DDBJ whole genome shotgun (WGS) entry which is preliminary data.</text>
</comment>
<evidence type="ECO:0000256" key="1">
    <source>
        <dbReference type="SAM" id="Phobius"/>
    </source>
</evidence>
<dbReference type="Proteomes" id="UP001142592">
    <property type="component" value="Unassembled WGS sequence"/>
</dbReference>
<reference evidence="3" key="1">
    <citation type="submission" date="2022-11" db="EMBL/GenBank/DDBJ databases">
        <authorList>
            <person name="Graham C."/>
            <person name="Newman J.D."/>
        </authorList>
    </citation>
    <scope>NUCLEOTIDE SEQUENCE</scope>
    <source>
        <strain evidence="3">DSM 19486</strain>
    </source>
</reference>
<sequence>MLKLKTNIFILLFACFATANAQTNAYKFKREITGVNSLWHSMKLPDGLYKNANAGFEDLRIFGIKGKDTLEVPYLLKQRADQIISKEIDFKPVNESANANGYYYTFELKNVTEINQINLAFKEANFNWDVTLEGSNSNSEWFTILKDYRILSIKNKDTDYQFTKLSFPDSKYQYLRLMIKSPVKPGLLEALINKTDTVKGTYQDVKYKTFKLKNNTVDKETVIDVALENPVPLSYLKLNAQSHFDFFRPIKIEYATDSFKTDKGMQYNYAPLFEGNISSLEKSEFNFQNTIASKLKITIQNNDNKPLRLNGLALKGNLYEIIARFDNPTLTYALYYGNENVTAPSYEIEKFENEIPSILTAVTIGNQKENLAYSIKIEKPLFENKTWLWALMAVIIALLGWFSYKMLKN</sequence>
<dbReference type="EMBL" id="JAPJUH010000005">
    <property type="protein sequence ID" value="MCX3266788.1"/>
    <property type="molecule type" value="Genomic_DNA"/>
</dbReference>
<dbReference type="RefSeq" id="WP_010600597.1">
    <property type="nucleotide sequence ID" value="NZ_JAPJUH010000005.1"/>
</dbReference>
<dbReference type="Gene3D" id="2.60.120.260">
    <property type="entry name" value="Galactose-binding domain-like"/>
    <property type="match status" value="1"/>
</dbReference>
<dbReference type="AlphaFoldDB" id="A0A9X3IBP7"/>
<gene>
    <name evidence="3" type="ORF">OQZ29_18665</name>
</gene>
<keyword evidence="2" id="KW-0732">Signal</keyword>
<evidence type="ECO:0000256" key="2">
    <source>
        <dbReference type="SAM" id="SignalP"/>
    </source>
</evidence>
<feature type="chain" id="PRO_5040778786" evidence="2">
    <location>
        <begin position="22"/>
        <end position="409"/>
    </location>
</feature>
<feature type="signal peptide" evidence="2">
    <location>
        <begin position="1"/>
        <end position="21"/>
    </location>
</feature>
<protein>
    <submittedName>
        <fullName evidence="3">DUF3999 family protein</fullName>
    </submittedName>
</protein>
<keyword evidence="1" id="KW-1133">Transmembrane helix</keyword>
<name>A0A9X3IBP7_9SPHI</name>
<dbReference type="InterPro" id="IPR008979">
    <property type="entry name" value="Galactose-bd-like_sf"/>
</dbReference>
<feature type="transmembrane region" description="Helical" evidence="1">
    <location>
        <begin position="386"/>
        <end position="404"/>
    </location>
</feature>
<keyword evidence="1" id="KW-0812">Transmembrane</keyword>
<evidence type="ECO:0000313" key="3">
    <source>
        <dbReference type="EMBL" id="MCX3266788.1"/>
    </source>
</evidence>
<accession>A0A9X3IBP7</accession>
<evidence type="ECO:0000313" key="4">
    <source>
        <dbReference type="Proteomes" id="UP001142592"/>
    </source>
</evidence>
<dbReference type="SUPFAM" id="SSF49785">
    <property type="entry name" value="Galactose-binding domain-like"/>
    <property type="match status" value="1"/>
</dbReference>
<keyword evidence="4" id="KW-1185">Reference proteome</keyword>
<proteinExistence type="predicted"/>
<keyword evidence="1" id="KW-0472">Membrane</keyword>